<name>A0A0E9TVJ9_ANGAN</name>
<protein>
    <submittedName>
        <fullName evidence="1">Uncharacterized protein</fullName>
    </submittedName>
</protein>
<reference evidence="1" key="2">
    <citation type="journal article" date="2015" name="Fish Shellfish Immunol.">
        <title>Early steps in the European eel (Anguilla anguilla)-Vibrio vulnificus interaction in the gills: Role of the RtxA13 toxin.</title>
        <authorList>
            <person name="Callol A."/>
            <person name="Pajuelo D."/>
            <person name="Ebbesson L."/>
            <person name="Teles M."/>
            <person name="MacKenzie S."/>
            <person name="Amaro C."/>
        </authorList>
    </citation>
    <scope>NUCLEOTIDE SEQUENCE</scope>
</reference>
<proteinExistence type="predicted"/>
<dbReference type="EMBL" id="GBXM01050976">
    <property type="protein sequence ID" value="JAH57601.1"/>
    <property type="molecule type" value="Transcribed_RNA"/>
</dbReference>
<accession>A0A0E9TVJ9</accession>
<organism evidence="1">
    <name type="scientific">Anguilla anguilla</name>
    <name type="common">European freshwater eel</name>
    <name type="synonym">Muraena anguilla</name>
    <dbReference type="NCBI Taxonomy" id="7936"/>
    <lineage>
        <taxon>Eukaryota</taxon>
        <taxon>Metazoa</taxon>
        <taxon>Chordata</taxon>
        <taxon>Craniata</taxon>
        <taxon>Vertebrata</taxon>
        <taxon>Euteleostomi</taxon>
        <taxon>Actinopterygii</taxon>
        <taxon>Neopterygii</taxon>
        <taxon>Teleostei</taxon>
        <taxon>Anguilliformes</taxon>
        <taxon>Anguillidae</taxon>
        <taxon>Anguilla</taxon>
    </lineage>
</organism>
<evidence type="ECO:0000313" key="1">
    <source>
        <dbReference type="EMBL" id="JAH57601.1"/>
    </source>
</evidence>
<reference evidence="1" key="1">
    <citation type="submission" date="2014-11" db="EMBL/GenBank/DDBJ databases">
        <authorList>
            <person name="Amaro Gonzalez C."/>
        </authorList>
    </citation>
    <scope>NUCLEOTIDE SEQUENCE</scope>
</reference>
<sequence length="53" mass="6356">MINMYLQKCKIYILENIHLQSERRIISIFSYSHILLLSSQWSVCTESTLECLY</sequence>
<dbReference type="AlphaFoldDB" id="A0A0E9TVJ9"/>